<evidence type="ECO:0000256" key="3">
    <source>
        <dbReference type="SAM" id="MobiDB-lite"/>
    </source>
</evidence>
<keyword evidence="2" id="KW-0378">Hydrolase</keyword>
<evidence type="ECO:0000313" key="6">
    <source>
        <dbReference type="Proteomes" id="UP000275408"/>
    </source>
</evidence>
<comment type="caution">
    <text evidence="5">The sequence shown here is derived from an EMBL/GenBank/DDBJ whole genome shotgun (WGS) entry which is preliminary data.</text>
</comment>
<evidence type="ECO:0000256" key="2">
    <source>
        <dbReference type="ARBA" id="ARBA00022801"/>
    </source>
</evidence>
<evidence type="ECO:0000259" key="4">
    <source>
        <dbReference type="Pfam" id="PF08797"/>
    </source>
</evidence>
<dbReference type="Proteomes" id="UP000275408">
    <property type="component" value="Unassembled WGS sequence"/>
</dbReference>
<dbReference type="EMBL" id="RCHS01000081">
    <property type="protein sequence ID" value="RMX61055.1"/>
    <property type="molecule type" value="Genomic_DNA"/>
</dbReference>
<dbReference type="AlphaFoldDB" id="A0A3M6V585"/>
<name>A0A3M6V585_POCDA</name>
<feature type="domain" description="HIRAN" evidence="4">
    <location>
        <begin position="6"/>
        <end position="77"/>
    </location>
</feature>
<accession>A0A3M6V585</accession>
<dbReference type="GO" id="GO:0016818">
    <property type="term" value="F:hydrolase activity, acting on acid anhydrides, in phosphorus-containing anhydrides"/>
    <property type="evidence" value="ECO:0007669"/>
    <property type="project" value="InterPro"/>
</dbReference>
<keyword evidence="1" id="KW-0479">Metal-binding</keyword>
<organism evidence="5 6">
    <name type="scientific">Pocillopora damicornis</name>
    <name type="common">Cauliflower coral</name>
    <name type="synonym">Millepora damicornis</name>
    <dbReference type="NCBI Taxonomy" id="46731"/>
    <lineage>
        <taxon>Eukaryota</taxon>
        <taxon>Metazoa</taxon>
        <taxon>Cnidaria</taxon>
        <taxon>Anthozoa</taxon>
        <taxon>Hexacorallia</taxon>
        <taxon>Scleractinia</taxon>
        <taxon>Astrocoeniina</taxon>
        <taxon>Pocilloporidae</taxon>
        <taxon>Pocillopora</taxon>
    </lineage>
</organism>
<dbReference type="GO" id="GO:0003676">
    <property type="term" value="F:nucleic acid binding"/>
    <property type="evidence" value="ECO:0007669"/>
    <property type="project" value="InterPro"/>
</dbReference>
<feature type="compositionally biased region" description="Low complexity" evidence="3">
    <location>
        <begin position="151"/>
        <end position="168"/>
    </location>
</feature>
<evidence type="ECO:0000313" key="5">
    <source>
        <dbReference type="EMBL" id="RMX61055.1"/>
    </source>
</evidence>
<dbReference type="Gene3D" id="3.30.70.2330">
    <property type="match status" value="1"/>
</dbReference>
<feature type="region of interest" description="Disordered" evidence="3">
    <location>
        <begin position="151"/>
        <end position="215"/>
    </location>
</feature>
<keyword evidence="6" id="KW-1185">Reference proteome</keyword>
<protein>
    <recommendedName>
        <fullName evidence="4">HIRAN domain-containing protein</fullName>
    </recommendedName>
</protein>
<dbReference type="GO" id="GO:0008270">
    <property type="term" value="F:zinc ion binding"/>
    <property type="evidence" value="ECO:0007669"/>
    <property type="project" value="InterPro"/>
</dbReference>
<proteinExistence type="predicted"/>
<feature type="compositionally biased region" description="Basic and acidic residues" evidence="3">
    <location>
        <begin position="171"/>
        <end position="186"/>
    </location>
</feature>
<reference evidence="5 6" key="1">
    <citation type="journal article" date="2018" name="Sci. Rep.">
        <title>Comparative analysis of the Pocillopora damicornis genome highlights role of immune system in coral evolution.</title>
        <authorList>
            <person name="Cunning R."/>
            <person name="Bay R.A."/>
            <person name="Gillette P."/>
            <person name="Baker A.C."/>
            <person name="Traylor-Knowles N."/>
        </authorList>
    </citation>
    <scope>NUCLEOTIDE SEQUENCE [LARGE SCALE GENOMIC DNA]</scope>
    <source>
        <strain evidence="5">RSMAS</strain>
        <tissue evidence="5">Whole animal</tissue>
    </source>
</reference>
<sequence length="215" mass="23942">METFTFVSAVRGYHVYKDVWKPSIGEKLVARREFNNPMDKHAVKVVKDDETVGHLPREFSRIAWYFLARSGEISVEVIGRRRHCKQLCGGIEIPCQLEFKYMLDTMVAAMEETMDAVVTVEELNCKVCQTDITKESAVAFPANTFTALAKTSTSTSASSSPKGSATSSDVANHEKTLDNVQKEQRQQHKKRHTAAKHEDSAIASSMEGVKSKGIN</sequence>
<dbReference type="Pfam" id="PF08797">
    <property type="entry name" value="HIRAN"/>
    <property type="match status" value="1"/>
</dbReference>
<dbReference type="InterPro" id="IPR014905">
    <property type="entry name" value="HIRAN"/>
</dbReference>
<evidence type="ECO:0000256" key="1">
    <source>
        <dbReference type="ARBA" id="ARBA00022723"/>
    </source>
</evidence>
<gene>
    <name evidence="5" type="ORF">pdam_00020648</name>
</gene>